<evidence type="ECO:0000256" key="4">
    <source>
        <dbReference type="ARBA" id="ARBA00022832"/>
    </source>
</evidence>
<dbReference type="PANTHER" id="PTHR31727:SF6">
    <property type="entry name" value="OLEOYL-ACYL CARRIER PROTEIN THIOESTERASE 1, CHLOROPLASTIC"/>
    <property type="match status" value="1"/>
</dbReference>
<gene>
    <name evidence="10" type="ORF">E7215_04715</name>
</gene>
<evidence type="ECO:0000256" key="3">
    <source>
        <dbReference type="ARBA" id="ARBA00022801"/>
    </source>
</evidence>
<dbReference type="Pfam" id="PF20791">
    <property type="entry name" value="Acyl-ACP_TE_C"/>
    <property type="match status" value="1"/>
</dbReference>
<evidence type="ECO:0000256" key="7">
    <source>
        <dbReference type="ARBA" id="ARBA00023160"/>
    </source>
</evidence>
<evidence type="ECO:0000256" key="2">
    <source>
        <dbReference type="ARBA" id="ARBA00022516"/>
    </source>
</evidence>
<dbReference type="InterPro" id="IPR029069">
    <property type="entry name" value="HotDog_dom_sf"/>
</dbReference>
<dbReference type="GO" id="GO:0016297">
    <property type="term" value="F:fatty acyl-[ACP] hydrolase activity"/>
    <property type="evidence" value="ECO:0007669"/>
    <property type="project" value="InterPro"/>
</dbReference>
<keyword evidence="7" id="KW-0275">Fatty acid biosynthesis</keyword>
<feature type="domain" description="Acyl-ACP thioesterase N-terminal hotdog" evidence="8">
    <location>
        <begin position="4"/>
        <end position="123"/>
    </location>
</feature>
<evidence type="ECO:0000256" key="1">
    <source>
        <dbReference type="ARBA" id="ARBA00006500"/>
    </source>
</evidence>
<keyword evidence="4" id="KW-0276">Fatty acid metabolism</keyword>
<dbReference type="InterPro" id="IPR045023">
    <property type="entry name" value="FATA/B"/>
</dbReference>
<dbReference type="SUPFAM" id="SSF54637">
    <property type="entry name" value="Thioesterase/thiol ester dehydrase-isomerase"/>
    <property type="match status" value="2"/>
</dbReference>
<evidence type="ECO:0000313" key="11">
    <source>
        <dbReference type="Proteomes" id="UP000768462"/>
    </source>
</evidence>
<dbReference type="PANTHER" id="PTHR31727">
    <property type="entry name" value="OLEOYL-ACYL CARRIER PROTEIN THIOESTERASE 1, CHLOROPLASTIC"/>
    <property type="match status" value="1"/>
</dbReference>
<accession>A0A927ZNT4</accession>
<comment type="caution">
    <text evidence="10">The sequence shown here is derived from an EMBL/GenBank/DDBJ whole genome shotgun (WGS) entry which is preliminary data.</text>
</comment>
<dbReference type="Pfam" id="PF01643">
    <property type="entry name" value="Acyl-ACP_TE"/>
    <property type="match status" value="1"/>
</dbReference>
<evidence type="ECO:0000313" key="10">
    <source>
        <dbReference type="EMBL" id="MBE6059460.1"/>
    </source>
</evidence>
<dbReference type="CDD" id="cd00586">
    <property type="entry name" value="4HBT"/>
    <property type="match status" value="1"/>
</dbReference>
<dbReference type="EMBL" id="SVCM01000056">
    <property type="protein sequence ID" value="MBE6059460.1"/>
    <property type="molecule type" value="Genomic_DNA"/>
</dbReference>
<evidence type="ECO:0000256" key="5">
    <source>
        <dbReference type="ARBA" id="ARBA00022946"/>
    </source>
</evidence>
<evidence type="ECO:0008006" key="12">
    <source>
        <dbReference type="Google" id="ProtNLM"/>
    </source>
</evidence>
<dbReference type="AlphaFoldDB" id="A0A927ZNT4"/>
<organism evidence="10 11">
    <name type="scientific">Clostridium sulfidigenes</name>
    <dbReference type="NCBI Taxonomy" id="318464"/>
    <lineage>
        <taxon>Bacteria</taxon>
        <taxon>Bacillati</taxon>
        <taxon>Bacillota</taxon>
        <taxon>Clostridia</taxon>
        <taxon>Eubacteriales</taxon>
        <taxon>Clostridiaceae</taxon>
        <taxon>Clostridium</taxon>
    </lineage>
</organism>
<dbReference type="InterPro" id="IPR049427">
    <property type="entry name" value="Acyl-ACP_TE_C"/>
</dbReference>
<sequence>MLELNYKEQFTIKFHEGDFKGNIKLFTIMDYVQQVSEGHSQILGVDFQSMMNKGLFWVVSRVEITMERYPNVGEDITVETCLGGREKVFMKRRFKIKDKDGQVIGRVLIYYLIVDIETRHPQKPSMCPVDINIDVGDVIDNKLNKIKMPGEVIETVNRELYYNDIDINNHVNNAKYVSFIEDFFPLDWHREKKISYMQLNFIKEIKFDDSLIMNKFIEDKESNSFCINGVSGISEQEFFQCRVKF</sequence>
<dbReference type="GO" id="GO:0000036">
    <property type="term" value="F:acyl carrier activity"/>
    <property type="evidence" value="ECO:0007669"/>
    <property type="project" value="TreeGrafter"/>
</dbReference>
<proteinExistence type="inferred from homology"/>
<keyword evidence="6" id="KW-0443">Lipid metabolism</keyword>
<keyword evidence="3" id="KW-0378">Hydrolase</keyword>
<name>A0A927ZNT4_9CLOT</name>
<reference evidence="10" key="1">
    <citation type="submission" date="2019-04" db="EMBL/GenBank/DDBJ databases">
        <title>Evolution of Biomass-Degrading Anaerobic Consortia Revealed by Metagenomics.</title>
        <authorList>
            <person name="Peng X."/>
        </authorList>
    </citation>
    <scope>NUCLEOTIDE SEQUENCE</scope>
    <source>
        <strain evidence="10">SIG254</strain>
    </source>
</reference>
<comment type="similarity">
    <text evidence="1">Belongs to the acyl-ACP thioesterase family.</text>
</comment>
<evidence type="ECO:0000259" key="9">
    <source>
        <dbReference type="Pfam" id="PF20791"/>
    </source>
</evidence>
<evidence type="ECO:0000256" key="6">
    <source>
        <dbReference type="ARBA" id="ARBA00023098"/>
    </source>
</evidence>
<dbReference type="Gene3D" id="3.10.129.10">
    <property type="entry name" value="Hotdog Thioesterase"/>
    <property type="match status" value="2"/>
</dbReference>
<evidence type="ECO:0000259" key="8">
    <source>
        <dbReference type="Pfam" id="PF01643"/>
    </source>
</evidence>
<keyword evidence="2" id="KW-0444">Lipid biosynthesis</keyword>
<feature type="domain" description="Acyl-ACP thioesterase-like C-terminal" evidence="9">
    <location>
        <begin position="162"/>
        <end position="213"/>
    </location>
</feature>
<protein>
    <recommendedName>
        <fullName evidence="12">Acyl-ACP thioesterase</fullName>
    </recommendedName>
</protein>
<dbReference type="InterPro" id="IPR002864">
    <property type="entry name" value="Acyl-ACP_thioesterase_NHD"/>
</dbReference>
<dbReference type="Proteomes" id="UP000768462">
    <property type="component" value="Unassembled WGS sequence"/>
</dbReference>
<keyword evidence="5" id="KW-0809">Transit peptide</keyword>